<keyword evidence="3" id="KW-1185">Reference proteome</keyword>
<dbReference type="EMBL" id="CAJZBQ010000056">
    <property type="protein sequence ID" value="CAG9333122.1"/>
    <property type="molecule type" value="Genomic_DNA"/>
</dbReference>
<comment type="caution">
    <text evidence="2">The sequence shown here is derived from an EMBL/GenBank/DDBJ whole genome shotgun (WGS) entry which is preliminary data.</text>
</comment>
<accession>A0AAU9K242</accession>
<organism evidence="2 3">
    <name type="scientific">Blepharisma stoltei</name>
    <dbReference type="NCBI Taxonomy" id="1481888"/>
    <lineage>
        <taxon>Eukaryota</taxon>
        <taxon>Sar</taxon>
        <taxon>Alveolata</taxon>
        <taxon>Ciliophora</taxon>
        <taxon>Postciliodesmatophora</taxon>
        <taxon>Heterotrichea</taxon>
        <taxon>Heterotrichida</taxon>
        <taxon>Blepharismidae</taxon>
        <taxon>Blepharisma</taxon>
    </lineage>
</organism>
<reference evidence="2" key="1">
    <citation type="submission" date="2021-09" db="EMBL/GenBank/DDBJ databases">
        <authorList>
            <consortium name="AG Swart"/>
            <person name="Singh M."/>
            <person name="Singh A."/>
            <person name="Seah K."/>
            <person name="Emmerich C."/>
        </authorList>
    </citation>
    <scope>NUCLEOTIDE SEQUENCE</scope>
    <source>
        <strain evidence="2">ATCC30299</strain>
    </source>
</reference>
<evidence type="ECO:0000313" key="3">
    <source>
        <dbReference type="Proteomes" id="UP001162131"/>
    </source>
</evidence>
<feature type="coiled-coil region" evidence="1">
    <location>
        <begin position="72"/>
        <end position="181"/>
    </location>
</feature>
<name>A0AAU9K242_9CILI</name>
<proteinExistence type="predicted"/>
<evidence type="ECO:0000313" key="2">
    <source>
        <dbReference type="EMBL" id="CAG9333122.1"/>
    </source>
</evidence>
<dbReference type="AlphaFoldDB" id="A0AAU9K242"/>
<sequence>MDFSSTRVVNNWQRKSKDCSSCKCIDVLNHQACNSNCLGESRREQNLIAQKINSSLKEPIGATLSRSLNFEHANVESRLAKLESGINEFKQAISRQLPAWKEFSSLSDKVPKRAQKESKIINFEQRIKNLNSNLDRLEFDLSIKAAEHYDNFDRASILPLNESGNEEKQNLRVYYEELKEQKKVLDEYGMVNNKHQEAIQGLVSVDAGLIRSIIDFRNDFGEGKQRTELLDGQLKRIEEIQKSLGEKIQVQLKALKELKEQGDTMKRKQESIQILKASDLMHAAESIFKGRRYLKKCQEFAKTSLVSQLKLIKTIPELQSRINSFSVEISRYQ</sequence>
<keyword evidence="1" id="KW-0175">Coiled coil</keyword>
<evidence type="ECO:0000256" key="1">
    <source>
        <dbReference type="SAM" id="Coils"/>
    </source>
</evidence>
<dbReference type="Proteomes" id="UP001162131">
    <property type="component" value="Unassembled WGS sequence"/>
</dbReference>
<gene>
    <name evidence="2" type="ORF">BSTOLATCC_MIC57942</name>
</gene>
<protein>
    <submittedName>
        <fullName evidence="2">Uncharacterized protein</fullName>
    </submittedName>
</protein>